<evidence type="ECO:0000256" key="8">
    <source>
        <dbReference type="SAM" id="Phobius"/>
    </source>
</evidence>
<evidence type="ECO:0000313" key="10">
    <source>
        <dbReference type="Proteomes" id="UP001163739"/>
    </source>
</evidence>
<evidence type="ECO:0000256" key="5">
    <source>
        <dbReference type="ARBA" id="ARBA00022692"/>
    </source>
</evidence>
<feature type="transmembrane region" description="Helical" evidence="8">
    <location>
        <begin position="68"/>
        <end position="88"/>
    </location>
</feature>
<feature type="transmembrane region" description="Helical" evidence="8">
    <location>
        <begin position="205"/>
        <end position="222"/>
    </location>
</feature>
<evidence type="ECO:0000313" key="9">
    <source>
        <dbReference type="EMBL" id="UZE96468.1"/>
    </source>
</evidence>
<keyword evidence="6 8" id="KW-1133">Transmembrane helix</keyword>
<name>A0ABY6N314_9ALTE</name>
<keyword evidence="3" id="KW-0813">Transport</keyword>
<gene>
    <name evidence="9" type="ORF">NKI27_01595</name>
</gene>
<keyword evidence="5 8" id="KW-0812">Transmembrane</keyword>
<dbReference type="Gene3D" id="1.10.3470.10">
    <property type="entry name" value="ABC transporter involved in vitamin B12 uptake, BtuC"/>
    <property type="match status" value="1"/>
</dbReference>
<feature type="transmembrane region" description="Helical" evidence="8">
    <location>
        <begin position="158"/>
        <end position="179"/>
    </location>
</feature>
<protein>
    <submittedName>
        <fullName evidence="9">Iron ABC transporter permease</fullName>
    </submittedName>
</protein>
<comment type="similarity">
    <text evidence="2">Belongs to the binding-protein-dependent transport system permease family. FecCD subfamily.</text>
</comment>
<feature type="transmembrane region" description="Helical" evidence="8">
    <location>
        <begin position="251"/>
        <end position="276"/>
    </location>
</feature>
<feature type="transmembrane region" description="Helical" evidence="8">
    <location>
        <begin position="126"/>
        <end position="146"/>
    </location>
</feature>
<dbReference type="PANTHER" id="PTHR30472:SF25">
    <property type="entry name" value="ABC TRANSPORTER PERMEASE PROTEIN MJ0876-RELATED"/>
    <property type="match status" value="1"/>
</dbReference>
<dbReference type="PANTHER" id="PTHR30472">
    <property type="entry name" value="FERRIC ENTEROBACTIN TRANSPORT SYSTEM PERMEASE PROTEIN"/>
    <property type="match status" value="1"/>
</dbReference>
<dbReference type="SUPFAM" id="SSF81345">
    <property type="entry name" value="ABC transporter involved in vitamin B12 uptake, BtuC"/>
    <property type="match status" value="1"/>
</dbReference>
<evidence type="ECO:0000256" key="7">
    <source>
        <dbReference type="ARBA" id="ARBA00023136"/>
    </source>
</evidence>
<feature type="transmembrane region" description="Helical" evidence="8">
    <location>
        <begin position="288"/>
        <end position="306"/>
    </location>
</feature>
<keyword evidence="10" id="KW-1185">Reference proteome</keyword>
<organism evidence="9 10">
    <name type="scientific">Alkalimarinus alittae</name>
    <dbReference type="NCBI Taxonomy" id="2961619"/>
    <lineage>
        <taxon>Bacteria</taxon>
        <taxon>Pseudomonadati</taxon>
        <taxon>Pseudomonadota</taxon>
        <taxon>Gammaproteobacteria</taxon>
        <taxon>Alteromonadales</taxon>
        <taxon>Alteromonadaceae</taxon>
        <taxon>Alkalimarinus</taxon>
    </lineage>
</organism>
<dbReference type="InterPro" id="IPR037294">
    <property type="entry name" value="ABC_BtuC-like"/>
</dbReference>
<dbReference type="RefSeq" id="WP_265047953.1">
    <property type="nucleotide sequence ID" value="NZ_CP100390.1"/>
</dbReference>
<keyword evidence="4" id="KW-1003">Cell membrane</keyword>
<dbReference type="InterPro" id="IPR000522">
    <property type="entry name" value="ABC_transptr_permease_BtuC"/>
</dbReference>
<sequence>MIFWAKPIYTIFWMLLILSVLMVIAIFQGPSSITLDNALTILSNTWGWSNTLEGVRPWMQNVLIDVRMPRVLVGALAGACLAISGAVMQGMFRNPLASPSVLGVSSGASLGAVLALYLGLAAVSVWALPLFAFIGAGLTLFLVYRIASQRGQTATGTLLLSGVAIGALTTALSSLILALSLNNWEVGRMIIYWTMGGLDGRTWDHVWLLLPFASLGIGMLLFFSRSLDALLLGEVHAASIGVDVLNTRRWLLVITAFMVGATVSVCGSIGFIGLVVPHILRLIMGPHHRYLLPASAIGGAITLVGADLLLRTFTPEKAIPLGVATATLGAPFFLFLLIKKRWSIQI</sequence>
<accession>A0ABY6N314</accession>
<dbReference type="CDD" id="cd06550">
    <property type="entry name" value="TM_ABC_iron-siderophores_like"/>
    <property type="match status" value="1"/>
</dbReference>
<evidence type="ECO:0000256" key="6">
    <source>
        <dbReference type="ARBA" id="ARBA00022989"/>
    </source>
</evidence>
<evidence type="ECO:0000256" key="4">
    <source>
        <dbReference type="ARBA" id="ARBA00022475"/>
    </source>
</evidence>
<keyword evidence="7 8" id="KW-0472">Membrane</keyword>
<reference evidence="9" key="1">
    <citation type="submission" date="2022-06" db="EMBL/GenBank/DDBJ databases">
        <title>Alkalimarinus sp. nov., isolated from gut of a Alitta virens.</title>
        <authorList>
            <person name="Yang A.I."/>
            <person name="Shin N.-R."/>
        </authorList>
    </citation>
    <scope>NUCLEOTIDE SEQUENCE</scope>
    <source>
        <strain evidence="9">A2M4</strain>
    </source>
</reference>
<dbReference type="EMBL" id="CP100390">
    <property type="protein sequence ID" value="UZE96468.1"/>
    <property type="molecule type" value="Genomic_DNA"/>
</dbReference>
<proteinExistence type="inferred from homology"/>
<feature type="transmembrane region" description="Helical" evidence="8">
    <location>
        <begin position="318"/>
        <end position="338"/>
    </location>
</feature>
<feature type="transmembrane region" description="Helical" evidence="8">
    <location>
        <begin position="100"/>
        <end position="120"/>
    </location>
</feature>
<evidence type="ECO:0000256" key="1">
    <source>
        <dbReference type="ARBA" id="ARBA00004651"/>
    </source>
</evidence>
<dbReference type="Pfam" id="PF01032">
    <property type="entry name" value="FecCD"/>
    <property type="match status" value="1"/>
</dbReference>
<dbReference type="Proteomes" id="UP001163739">
    <property type="component" value="Chromosome"/>
</dbReference>
<feature type="transmembrane region" description="Helical" evidence="8">
    <location>
        <begin position="7"/>
        <end position="27"/>
    </location>
</feature>
<evidence type="ECO:0000256" key="2">
    <source>
        <dbReference type="ARBA" id="ARBA00007935"/>
    </source>
</evidence>
<comment type="subcellular location">
    <subcellularLocation>
        <location evidence="1">Cell membrane</location>
        <topology evidence="1">Multi-pass membrane protein</topology>
    </subcellularLocation>
</comment>
<evidence type="ECO:0000256" key="3">
    <source>
        <dbReference type="ARBA" id="ARBA00022448"/>
    </source>
</evidence>